<dbReference type="InterPro" id="IPR019546">
    <property type="entry name" value="TAT_signal_bac_arc"/>
</dbReference>
<feature type="domain" description="NADP-dependent oxidoreductase" evidence="1">
    <location>
        <begin position="75"/>
        <end position="327"/>
    </location>
</feature>
<comment type="caution">
    <text evidence="2">The sequence shown here is derived from an EMBL/GenBank/DDBJ whole genome shotgun (WGS) entry which is preliminary data.</text>
</comment>
<dbReference type="InterPro" id="IPR006311">
    <property type="entry name" value="TAT_signal"/>
</dbReference>
<protein>
    <submittedName>
        <fullName evidence="2">Oxidoreductase</fullName>
    </submittedName>
</protein>
<dbReference type="Gene3D" id="3.20.20.100">
    <property type="entry name" value="NADP-dependent oxidoreductase domain"/>
    <property type="match status" value="1"/>
</dbReference>
<dbReference type="STRING" id="108015.GA0061099_1006317"/>
<organism evidence="2 3">
    <name type="scientific">Bradyrhizobium yuanmingense</name>
    <dbReference type="NCBI Taxonomy" id="108015"/>
    <lineage>
        <taxon>Bacteria</taxon>
        <taxon>Pseudomonadati</taxon>
        <taxon>Pseudomonadota</taxon>
        <taxon>Alphaproteobacteria</taxon>
        <taxon>Hyphomicrobiales</taxon>
        <taxon>Nitrobacteraceae</taxon>
        <taxon>Bradyrhizobium</taxon>
    </lineage>
</organism>
<dbReference type="AlphaFoldDB" id="A0A0R3CFJ0"/>
<name>A0A0R3CFJ0_9BRAD</name>
<gene>
    <name evidence="2" type="ORF">AOQ72_18410</name>
</gene>
<reference evidence="2 3" key="1">
    <citation type="submission" date="2015-09" db="EMBL/GenBank/DDBJ databases">
        <title>Draft Genome Sequence of the Strain BR 3267 (Bradyrhizobium yuanmingense) recommended as inoculant for cowpea in Brazil.</title>
        <authorList>
            <person name="Simoes-Araujo J.L."/>
            <person name="Zilli J.E."/>
        </authorList>
    </citation>
    <scope>NUCLEOTIDE SEQUENCE [LARGE SCALE GENOMIC DNA]</scope>
    <source>
        <strain evidence="2 3">BR3267</strain>
    </source>
</reference>
<dbReference type="PANTHER" id="PTHR43312">
    <property type="entry name" value="D-THREO-ALDOSE 1-DEHYDROGENASE"/>
    <property type="match status" value="1"/>
</dbReference>
<dbReference type="CDD" id="cd19095">
    <property type="entry name" value="AKR_PA4992-like"/>
    <property type="match status" value="1"/>
</dbReference>
<evidence type="ECO:0000313" key="2">
    <source>
        <dbReference type="EMBL" id="KRP96297.1"/>
    </source>
</evidence>
<accession>A0A0R3CFJ0</accession>
<sequence length="372" mass="40610">MDKTPQDGPTATDRRQFLGAATAMGAIAATAVHATAVGVSSANAQAPAGTASRAAAAGLVLTRTIGRTNESLPALGLGTFLTFDLLPGSNRDALREVTRKYIDGGVRVIDTSPLYGTGEVSVGGFLSAMGVTDQMFISNKIWSTGDYLADESHALASMEQSRLRLWRDKIDVLHCHSLVNVDAIVPLLRVWKREGRIRYVGASVHENDYHNILAGLIDKDLVDIIQVNYSIFNRHAEERVLRAASDKGVGVLTNMPLEKGRLHKIVEGRPLPDFARDIAAENWSQFFIKWVMGHPAVTTVLAATSNPDHAAENVGALRGPQPDQSMRQRMARHMESIPGFANLASMQWYPDKQSMYQGVIRRSQAALRQRMS</sequence>
<dbReference type="InterPro" id="IPR036812">
    <property type="entry name" value="NAD(P)_OxRdtase_dom_sf"/>
</dbReference>
<proteinExistence type="predicted"/>
<evidence type="ECO:0000313" key="3">
    <source>
        <dbReference type="Proteomes" id="UP000051380"/>
    </source>
</evidence>
<dbReference type="PANTHER" id="PTHR43312:SF1">
    <property type="entry name" value="NADP-DEPENDENT OXIDOREDUCTASE DOMAIN-CONTAINING PROTEIN"/>
    <property type="match status" value="1"/>
</dbReference>
<evidence type="ECO:0000259" key="1">
    <source>
        <dbReference type="Pfam" id="PF00248"/>
    </source>
</evidence>
<dbReference type="InterPro" id="IPR053135">
    <property type="entry name" value="AKR2_Oxidoreductase"/>
</dbReference>
<dbReference type="PROSITE" id="PS51318">
    <property type="entry name" value="TAT"/>
    <property type="match status" value="1"/>
</dbReference>
<dbReference type="Pfam" id="PF00248">
    <property type="entry name" value="Aldo_ket_red"/>
    <property type="match status" value="1"/>
</dbReference>
<dbReference type="NCBIfam" id="TIGR01409">
    <property type="entry name" value="TAT_signal_seq"/>
    <property type="match status" value="1"/>
</dbReference>
<dbReference type="EMBL" id="LJYF01000026">
    <property type="protein sequence ID" value="KRP96297.1"/>
    <property type="molecule type" value="Genomic_DNA"/>
</dbReference>
<dbReference type="SUPFAM" id="SSF51430">
    <property type="entry name" value="NAD(P)-linked oxidoreductase"/>
    <property type="match status" value="1"/>
</dbReference>
<dbReference type="InterPro" id="IPR023210">
    <property type="entry name" value="NADP_OxRdtase_dom"/>
</dbReference>
<dbReference type="Proteomes" id="UP000051380">
    <property type="component" value="Unassembled WGS sequence"/>
</dbReference>